<dbReference type="Proteomes" id="UP000230776">
    <property type="component" value="Unassembled WGS sequence"/>
</dbReference>
<feature type="binding site" evidence="7">
    <location>
        <position position="199"/>
    </location>
    <ligand>
        <name>Zn(2+)</name>
        <dbReference type="ChEBI" id="CHEBI:29105"/>
        <label>3</label>
    </ligand>
</feature>
<sequence length="301" mass="32498">MSSILLTGQGRKRNQRKVKNRLLGGHVSAAGGLKNAIINGAAIGANAIQIFGASPRQWNVKGVEGKGVDEYKEALGKSDIEAVYLHAAYLVNLATGDNELFDKSVDNLAAHYEIASAIGADGIVFHIGSSKDEDRQKVIKGIASGMKEVLKRVKTDKTKLIMENSSGGGGKIGDSLDDIGDIYKEVGSKRIGVCIDTAHIFESGVLDFEKKSLKDFFDRFDREIGLDNLELFHINDSKTDFGSFSDRHENLGQGKIGLEKLGNLAALKKLQGKPWILEVPGFDGSGPDKKNINILKSLFGL</sequence>
<comment type="similarity">
    <text evidence="1 7">Belongs to the AP endonuclease 2 family.</text>
</comment>
<evidence type="ECO:0000256" key="1">
    <source>
        <dbReference type="ARBA" id="ARBA00005340"/>
    </source>
</evidence>
<evidence type="ECO:0000256" key="4">
    <source>
        <dbReference type="ARBA" id="ARBA00022801"/>
    </source>
</evidence>
<feature type="binding site" evidence="7">
    <location>
        <position position="248"/>
    </location>
    <ligand>
        <name>Zn(2+)</name>
        <dbReference type="ChEBI" id="CHEBI:29105"/>
        <label>3</label>
    </ligand>
</feature>
<feature type="domain" description="Xylose isomerase-like TIM barrel" evidence="8">
    <location>
        <begin position="41"/>
        <end position="285"/>
    </location>
</feature>
<dbReference type="InterPro" id="IPR001719">
    <property type="entry name" value="AP_endonuc_2"/>
</dbReference>
<evidence type="ECO:0000313" key="10">
    <source>
        <dbReference type="Proteomes" id="UP000230776"/>
    </source>
</evidence>
<dbReference type="GO" id="GO:0006284">
    <property type="term" value="P:base-excision repair"/>
    <property type="evidence" value="ECO:0007669"/>
    <property type="project" value="TreeGrafter"/>
</dbReference>
<evidence type="ECO:0000256" key="2">
    <source>
        <dbReference type="ARBA" id="ARBA00022723"/>
    </source>
</evidence>
<accession>A0A2H0VI12</accession>
<feature type="binding site" evidence="7">
    <location>
        <position position="278"/>
    </location>
    <ligand>
        <name>Zn(2+)</name>
        <dbReference type="ChEBI" id="CHEBI:29105"/>
        <label>2</label>
    </ligand>
</feature>
<dbReference type="GO" id="GO:0008833">
    <property type="term" value="F:deoxyribonuclease IV (phage-T4-induced) activity"/>
    <property type="evidence" value="ECO:0007669"/>
    <property type="project" value="UniProtKB-UniRule"/>
</dbReference>
<dbReference type="PROSITE" id="PS51432">
    <property type="entry name" value="AP_NUCLEASE_F2_4"/>
    <property type="match status" value="1"/>
</dbReference>
<dbReference type="PROSITE" id="PS00731">
    <property type="entry name" value="AP_NUCLEASE_F2_3"/>
    <property type="match status" value="1"/>
</dbReference>
<dbReference type="SUPFAM" id="SSF51658">
    <property type="entry name" value="Xylose isomerase-like"/>
    <property type="match status" value="1"/>
</dbReference>
<comment type="caution">
    <text evidence="9">The sequence shown here is derived from an EMBL/GenBank/DDBJ whole genome shotgun (WGS) entry which is preliminary data.</text>
</comment>
<feature type="binding site" evidence="7">
    <location>
        <position position="163"/>
    </location>
    <ligand>
        <name>Zn(2+)</name>
        <dbReference type="ChEBI" id="CHEBI:29105"/>
        <label>1</label>
    </ligand>
</feature>
<feature type="binding site" evidence="7">
    <location>
        <position position="233"/>
    </location>
    <ligand>
        <name>Zn(2+)</name>
        <dbReference type="ChEBI" id="CHEBI:29105"/>
        <label>2</label>
    </ligand>
</feature>
<protein>
    <recommendedName>
        <fullName evidence="7">Probable endonuclease 4</fullName>
        <ecNumber evidence="7">3.1.21.2</ecNumber>
    </recommendedName>
    <alternativeName>
        <fullName evidence="7">Endodeoxyribonuclease IV</fullName>
    </alternativeName>
    <alternativeName>
        <fullName evidence="7">Endonuclease IV</fullName>
    </alternativeName>
</protein>
<feature type="binding site" evidence="7">
    <location>
        <position position="163"/>
    </location>
    <ligand>
        <name>Zn(2+)</name>
        <dbReference type="ChEBI" id="CHEBI:29105"/>
        <label>2</label>
    </ligand>
</feature>
<dbReference type="PANTHER" id="PTHR21445:SF0">
    <property type="entry name" value="APURINIC-APYRIMIDINIC ENDONUCLEASE"/>
    <property type="match status" value="1"/>
</dbReference>
<name>A0A2H0VI12_9BACT</name>
<dbReference type="GO" id="GO:0003677">
    <property type="term" value="F:DNA binding"/>
    <property type="evidence" value="ECO:0007669"/>
    <property type="project" value="InterPro"/>
</dbReference>
<dbReference type="InterPro" id="IPR018246">
    <property type="entry name" value="AP_endonuc_F2_Zn_BS"/>
</dbReference>
<feature type="binding site" evidence="7">
    <location>
        <position position="86"/>
    </location>
    <ligand>
        <name>Zn(2+)</name>
        <dbReference type="ChEBI" id="CHEBI:29105"/>
        <label>1</label>
    </ligand>
</feature>
<dbReference type="CDD" id="cd00019">
    <property type="entry name" value="AP2Ec"/>
    <property type="match status" value="1"/>
</dbReference>
<comment type="catalytic activity">
    <reaction evidence="7">
        <text>Endonucleolytic cleavage to 5'-phosphooligonucleotide end-products.</text>
        <dbReference type="EC" id="3.1.21.2"/>
    </reaction>
</comment>
<comment type="function">
    <text evidence="7">Endonuclease IV plays a role in DNA repair. It cleaves phosphodiester bonds at apurinic or apyrimidinic (AP) sites, generating a 3'-hydroxyl group and a 5'-terminal sugar phosphate.</text>
</comment>
<comment type="cofactor">
    <cofactor evidence="7">
        <name>Zn(2+)</name>
        <dbReference type="ChEBI" id="CHEBI:29105"/>
    </cofactor>
    <text evidence="7">Binds 3 Zn(2+) ions.</text>
</comment>
<dbReference type="EMBL" id="PFAG01000001">
    <property type="protein sequence ID" value="PIR98721.1"/>
    <property type="molecule type" value="Genomic_DNA"/>
</dbReference>
<gene>
    <name evidence="7" type="primary">nfo</name>
    <name evidence="9" type="ORF">COT88_00045</name>
</gene>
<feature type="binding site" evidence="7">
    <location>
        <position position="246"/>
    </location>
    <ligand>
        <name>Zn(2+)</name>
        <dbReference type="ChEBI" id="CHEBI:29105"/>
        <label>3</label>
    </ligand>
</feature>
<keyword evidence="6 7" id="KW-0234">DNA repair</keyword>
<organism evidence="9 10">
    <name type="scientific">Candidatus Colwellbacteria bacterium CG10_big_fil_rev_8_21_14_0_10_41_28</name>
    <dbReference type="NCBI Taxonomy" id="1974539"/>
    <lineage>
        <taxon>Bacteria</taxon>
        <taxon>Candidatus Colwelliibacteriota</taxon>
    </lineage>
</organism>
<evidence type="ECO:0000313" key="9">
    <source>
        <dbReference type="EMBL" id="PIR98721.1"/>
    </source>
</evidence>
<dbReference type="SMART" id="SM00518">
    <property type="entry name" value="AP2Ec"/>
    <property type="match status" value="1"/>
</dbReference>
<dbReference type="NCBIfam" id="TIGR00587">
    <property type="entry name" value="nfo"/>
    <property type="match status" value="1"/>
</dbReference>
<dbReference type="AlphaFoldDB" id="A0A2H0VI12"/>
<dbReference type="InterPro" id="IPR013022">
    <property type="entry name" value="Xyl_isomerase-like_TIM-brl"/>
</dbReference>
<dbReference type="InterPro" id="IPR036237">
    <property type="entry name" value="Xyl_isomerase-like_sf"/>
</dbReference>
<dbReference type="PANTHER" id="PTHR21445">
    <property type="entry name" value="ENDONUCLEASE IV ENDODEOXYRIBONUCLEASE IV"/>
    <property type="match status" value="1"/>
</dbReference>
<reference evidence="10" key="1">
    <citation type="submission" date="2017-09" db="EMBL/GenBank/DDBJ databases">
        <title>Depth-based differentiation of microbial function through sediment-hosted aquifers and enrichment of novel symbionts in the deep terrestrial subsurface.</title>
        <authorList>
            <person name="Probst A.J."/>
            <person name="Ladd B."/>
            <person name="Jarett J.K."/>
            <person name="Geller-Mcgrath D.E."/>
            <person name="Sieber C.M.K."/>
            <person name="Emerson J.B."/>
            <person name="Anantharaman K."/>
            <person name="Thomas B.C."/>
            <person name="Malmstrom R."/>
            <person name="Stieglmeier M."/>
            <person name="Klingl A."/>
            <person name="Woyke T."/>
            <person name="Ryan C.M."/>
            <person name="Banfield J.F."/>
        </authorList>
    </citation>
    <scope>NUCLEOTIDE SEQUENCE [LARGE SCALE GENOMIC DNA]</scope>
</reference>
<keyword evidence="3 7" id="KW-0227">DNA damage</keyword>
<evidence type="ECO:0000256" key="6">
    <source>
        <dbReference type="ARBA" id="ARBA00023204"/>
    </source>
</evidence>
<keyword evidence="4 7" id="KW-0378">Hydrolase</keyword>
<dbReference type="GO" id="GO:0008270">
    <property type="term" value="F:zinc ion binding"/>
    <property type="evidence" value="ECO:0007669"/>
    <property type="project" value="UniProtKB-UniRule"/>
</dbReference>
<feature type="binding site" evidence="7">
    <location>
        <position position="126"/>
    </location>
    <ligand>
        <name>Zn(2+)</name>
        <dbReference type="ChEBI" id="CHEBI:29105"/>
        <label>1</label>
    </ligand>
</feature>
<evidence type="ECO:0000256" key="5">
    <source>
        <dbReference type="ARBA" id="ARBA00022833"/>
    </source>
</evidence>
<proteinExistence type="inferred from homology"/>
<keyword evidence="7" id="KW-0255">Endonuclease</keyword>
<dbReference type="EC" id="3.1.21.2" evidence="7"/>
<dbReference type="GO" id="GO:0003906">
    <property type="term" value="F:DNA-(apurinic or apyrimidinic site) endonuclease activity"/>
    <property type="evidence" value="ECO:0007669"/>
    <property type="project" value="TreeGrafter"/>
</dbReference>
<keyword evidence="7" id="KW-0540">Nuclease</keyword>
<dbReference type="Gene3D" id="3.20.20.150">
    <property type="entry name" value="Divalent-metal-dependent TIM barrel enzymes"/>
    <property type="match status" value="1"/>
</dbReference>
<evidence type="ECO:0000259" key="8">
    <source>
        <dbReference type="Pfam" id="PF01261"/>
    </source>
</evidence>
<dbReference type="FunFam" id="3.20.20.150:FF:000001">
    <property type="entry name" value="Probable endonuclease 4"/>
    <property type="match status" value="1"/>
</dbReference>
<evidence type="ECO:0000256" key="7">
    <source>
        <dbReference type="HAMAP-Rule" id="MF_00152"/>
    </source>
</evidence>
<keyword evidence="5 7" id="KW-0862">Zinc</keyword>
<dbReference type="HAMAP" id="MF_00152">
    <property type="entry name" value="Nfo"/>
    <property type="match status" value="1"/>
</dbReference>
<evidence type="ECO:0000256" key="3">
    <source>
        <dbReference type="ARBA" id="ARBA00022763"/>
    </source>
</evidence>
<feature type="binding site" evidence="7">
    <location>
        <position position="196"/>
    </location>
    <ligand>
        <name>Zn(2+)</name>
        <dbReference type="ChEBI" id="CHEBI:29105"/>
        <label>2</label>
    </ligand>
</feature>
<keyword evidence="2 7" id="KW-0479">Metal-binding</keyword>
<dbReference type="GO" id="GO:0008081">
    <property type="term" value="F:phosphoric diester hydrolase activity"/>
    <property type="evidence" value="ECO:0007669"/>
    <property type="project" value="TreeGrafter"/>
</dbReference>
<dbReference type="Pfam" id="PF01261">
    <property type="entry name" value="AP_endonuc_2"/>
    <property type="match status" value="1"/>
</dbReference>